<dbReference type="AlphaFoldDB" id="A0A6N7IQB7"/>
<evidence type="ECO:0000313" key="3">
    <source>
        <dbReference type="Proteomes" id="UP000441717"/>
    </source>
</evidence>
<feature type="transmembrane region" description="Helical" evidence="1">
    <location>
        <begin position="7"/>
        <end position="25"/>
    </location>
</feature>
<dbReference type="Proteomes" id="UP000441717">
    <property type="component" value="Unassembled WGS sequence"/>
</dbReference>
<keyword evidence="1" id="KW-0472">Membrane</keyword>
<dbReference type="RefSeq" id="WP_152946035.1">
    <property type="nucleotide sequence ID" value="NZ_WHYR01000016.1"/>
</dbReference>
<organism evidence="2 3">
    <name type="scientific">Desulfofundulus thermobenzoicus</name>
    <dbReference type="NCBI Taxonomy" id="29376"/>
    <lineage>
        <taxon>Bacteria</taxon>
        <taxon>Bacillati</taxon>
        <taxon>Bacillota</taxon>
        <taxon>Clostridia</taxon>
        <taxon>Eubacteriales</taxon>
        <taxon>Peptococcaceae</taxon>
        <taxon>Desulfofundulus</taxon>
    </lineage>
</organism>
<comment type="caution">
    <text evidence="2">The sequence shown here is derived from an EMBL/GenBank/DDBJ whole genome shotgun (WGS) entry which is preliminary data.</text>
</comment>
<gene>
    <name evidence="2" type="primary">spoIIIAC</name>
    <name evidence="2" type="ORF">GFC01_07470</name>
</gene>
<sequence>MGYDINLIFKIIGIGILVGVAHYVLKNSGKEDYAVIATLGGLGLVLIWVVQLLGNFFDQVKSVFKLF</sequence>
<feature type="transmembrane region" description="Helical" evidence="1">
    <location>
        <begin position="37"/>
        <end position="57"/>
    </location>
</feature>
<evidence type="ECO:0000313" key="2">
    <source>
        <dbReference type="EMBL" id="MQL52111.1"/>
    </source>
</evidence>
<accession>A0A6N7IQB7</accession>
<dbReference type="EMBL" id="WHYR01000016">
    <property type="protein sequence ID" value="MQL52111.1"/>
    <property type="molecule type" value="Genomic_DNA"/>
</dbReference>
<evidence type="ECO:0000256" key="1">
    <source>
        <dbReference type="SAM" id="Phobius"/>
    </source>
</evidence>
<dbReference type="InterPro" id="IPR009570">
    <property type="entry name" value="Spore_III_AC"/>
</dbReference>
<keyword evidence="1" id="KW-1133">Transmembrane helix</keyword>
<dbReference type="Pfam" id="PF06686">
    <property type="entry name" value="SpoIIIAC"/>
    <property type="match status" value="1"/>
</dbReference>
<name>A0A6N7IQB7_9FIRM</name>
<protein>
    <submittedName>
        <fullName evidence="2">Stage III sporulation protein AC</fullName>
    </submittedName>
</protein>
<keyword evidence="3" id="KW-1185">Reference proteome</keyword>
<keyword evidence="1" id="KW-0812">Transmembrane</keyword>
<dbReference type="InterPro" id="IPR025664">
    <property type="entry name" value="Spore_III_AC/AD"/>
</dbReference>
<dbReference type="NCBIfam" id="TIGR02848">
    <property type="entry name" value="spore_III_AC"/>
    <property type="match status" value="1"/>
</dbReference>
<proteinExistence type="predicted"/>
<reference evidence="2 3" key="1">
    <citation type="submission" date="2019-10" db="EMBL/GenBank/DDBJ databases">
        <title>Comparative genomics of sulfur disproportionating microorganisms.</title>
        <authorList>
            <person name="Ward L.M."/>
            <person name="Bertran E."/>
            <person name="Johnston D."/>
        </authorList>
    </citation>
    <scope>NUCLEOTIDE SEQUENCE [LARGE SCALE GENOMIC DNA]</scope>
    <source>
        <strain evidence="2 3">DSM 14055</strain>
    </source>
</reference>